<dbReference type="EMBL" id="FXTU01000007">
    <property type="protein sequence ID" value="SMP30289.1"/>
    <property type="molecule type" value="Genomic_DNA"/>
</dbReference>
<comment type="caution">
    <text evidence="10">The sequence shown here is derived from an EMBL/GenBank/DDBJ whole genome shotgun (WGS) entry which is preliminary data.</text>
</comment>
<gene>
    <name evidence="9" type="primary">secE</name>
    <name evidence="10" type="ORF">SAMN06265361_10760</name>
</gene>
<dbReference type="GO" id="GO:0008320">
    <property type="term" value="F:protein transmembrane transporter activity"/>
    <property type="evidence" value="ECO:0007669"/>
    <property type="project" value="UniProtKB-UniRule"/>
</dbReference>
<keyword evidence="11" id="KW-1185">Reference proteome</keyword>
<accession>A0AA45WRJ7</accession>
<dbReference type="GO" id="GO:0065002">
    <property type="term" value="P:intracellular protein transmembrane transport"/>
    <property type="evidence" value="ECO:0007669"/>
    <property type="project" value="UniProtKB-UniRule"/>
</dbReference>
<comment type="subunit">
    <text evidence="9">Component of the Sec protein translocase complex. Heterotrimer consisting of SecY, SecE and SecG subunits. The heterotrimers can form oligomers, although 1 heterotrimer is thought to be able to translocate proteins. Interacts with the ribosome. Interacts with SecDF, and other proteins may be involved. Interacts with SecA.</text>
</comment>
<keyword evidence="6 9" id="KW-1133">Transmembrane helix</keyword>
<comment type="function">
    <text evidence="9">Essential subunit of the Sec protein translocation channel SecYEG. Clamps together the 2 halves of SecY. May contact the channel plug during translocation.</text>
</comment>
<keyword evidence="5 9" id="KW-0653">Protein transport</keyword>
<dbReference type="RefSeq" id="WP_102991319.1">
    <property type="nucleotide sequence ID" value="NZ_FXTU01000007.1"/>
</dbReference>
<dbReference type="InterPro" id="IPR005807">
    <property type="entry name" value="SecE_bac"/>
</dbReference>
<evidence type="ECO:0000256" key="7">
    <source>
        <dbReference type="ARBA" id="ARBA00023010"/>
    </source>
</evidence>
<keyword evidence="3 9" id="KW-1003">Cell membrane</keyword>
<dbReference type="GO" id="GO:0009306">
    <property type="term" value="P:protein secretion"/>
    <property type="evidence" value="ECO:0007669"/>
    <property type="project" value="UniProtKB-UniRule"/>
</dbReference>
<dbReference type="InterPro" id="IPR001901">
    <property type="entry name" value="Translocase_SecE/Sec61-g"/>
</dbReference>
<keyword evidence="4 9" id="KW-0812">Transmembrane</keyword>
<dbReference type="PANTHER" id="PTHR33910:SF1">
    <property type="entry name" value="PROTEIN TRANSLOCASE SUBUNIT SECE"/>
    <property type="match status" value="1"/>
</dbReference>
<evidence type="ECO:0000256" key="3">
    <source>
        <dbReference type="ARBA" id="ARBA00022475"/>
    </source>
</evidence>
<keyword evidence="8 9" id="KW-0472">Membrane</keyword>
<dbReference type="HAMAP" id="MF_00422">
    <property type="entry name" value="SecE"/>
    <property type="match status" value="1"/>
</dbReference>
<dbReference type="PROSITE" id="PS01067">
    <property type="entry name" value="SECE_SEC61G"/>
    <property type="match status" value="1"/>
</dbReference>
<sequence length="75" mass="8463">MAAFLANIGRGIKKSVSGTSGFFRGSVQELKKVRWPNRQEMVNYTMVVVLTVLVLALFFFIVDQGILQLVRMITK</sequence>
<reference evidence="10" key="1">
    <citation type="submission" date="2017-05" db="EMBL/GenBank/DDBJ databases">
        <authorList>
            <person name="Varghese N."/>
            <person name="Submissions S."/>
        </authorList>
    </citation>
    <scope>NUCLEOTIDE SEQUENCE</scope>
    <source>
        <strain evidence="10">DSM 45262</strain>
    </source>
</reference>
<evidence type="ECO:0000256" key="4">
    <source>
        <dbReference type="ARBA" id="ARBA00022692"/>
    </source>
</evidence>
<proteinExistence type="inferred from homology"/>
<evidence type="ECO:0000313" key="11">
    <source>
        <dbReference type="Proteomes" id="UP001157946"/>
    </source>
</evidence>
<evidence type="ECO:0000256" key="1">
    <source>
        <dbReference type="ARBA" id="ARBA00004370"/>
    </source>
</evidence>
<dbReference type="AlphaFoldDB" id="A0AA45WRJ7"/>
<keyword evidence="2 9" id="KW-0813">Transport</keyword>
<evidence type="ECO:0000256" key="5">
    <source>
        <dbReference type="ARBA" id="ARBA00022927"/>
    </source>
</evidence>
<dbReference type="PANTHER" id="PTHR33910">
    <property type="entry name" value="PROTEIN TRANSLOCASE SUBUNIT SECE"/>
    <property type="match status" value="1"/>
</dbReference>
<dbReference type="InterPro" id="IPR038379">
    <property type="entry name" value="SecE_sf"/>
</dbReference>
<dbReference type="GO" id="GO:0043952">
    <property type="term" value="P:protein transport by the Sec complex"/>
    <property type="evidence" value="ECO:0007669"/>
    <property type="project" value="UniProtKB-UniRule"/>
</dbReference>
<keyword evidence="7 9" id="KW-0811">Translocation</keyword>
<dbReference type="Proteomes" id="UP001157946">
    <property type="component" value="Unassembled WGS sequence"/>
</dbReference>
<protein>
    <recommendedName>
        <fullName evidence="9">Protein translocase subunit SecE</fullName>
    </recommendedName>
</protein>
<comment type="subcellular location">
    <subcellularLocation>
        <location evidence="9">Cell membrane</location>
        <topology evidence="9">Single-pass membrane protein</topology>
    </subcellularLocation>
    <subcellularLocation>
        <location evidence="1">Membrane</location>
    </subcellularLocation>
</comment>
<feature type="transmembrane region" description="Helical" evidence="9">
    <location>
        <begin position="41"/>
        <end position="62"/>
    </location>
</feature>
<evidence type="ECO:0000256" key="2">
    <source>
        <dbReference type="ARBA" id="ARBA00022448"/>
    </source>
</evidence>
<evidence type="ECO:0000313" key="10">
    <source>
        <dbReference type="EMBL" id="SMP30289.1"/>
    </source>
</evidence>
<dbReference type="GO" id="GO:0006605">
    <property type="term" value="P:protein targeting"/>
    <property type="evidence" value="ECO:0007669"/>
    <property type="project" value="UniProtKB-UniRule"/>
</dbReference>
<evidence type="ECO:0000256" key="9">
    <source>
        <dbReference type="HAMAP-Rule" id="MF_00422"/>
    </source>
</evidence>
<evidence type="ECO:0000256" key="6">
    <source>
        <dbReference type="ARBA" id="ARBA00022989"/>
    </source>
</evidence>
<name>A0AA45WRJ7_9BACL</name>
<organism evidence="10 11">
    <name type="scientific">Laceyella tengchongensis</name>
    <dbReference type="NCBI Taxonomy" id="574699"/>
    <lineage>
        <taxon>Bacteria</taxon>
        <taxon>Bacillati</taxon>
        <taxon>Bacillota</taxon>
        <taxon>Bacilli</taxon>
        <taxon>Bacillales</taxon>
        <taxon>Thermoactinomycetaceae</taxon>
        <taxon>Laceyella</taxon>
    </lineage>
</organism>
<dbReference type="GO" id="GO:0005886">
    <property type="term" value="C:plasma membrane"/>
    <property type="evidence" value="ECO:0007669"/>
    <property type="project" value="UniProtKB-SubCell"/>
</dbReference>
<dbReference type="Gene3D" id="1.20.5.1030">
    <property type="entry name" value="Preprotein translocase secy subunit"/>
    <property type="match status" value="1"/>
</dbReference>
<evidence type="ECO:0000256" key="8">
    <source>
        <dbReference type="ARBA" id="ARBA00023136"/>
    </source>
</evidence>
<dbReference type="Pfam" id="PF00584">
    <property type="entry name" value="SecE"/>
    <property type="match status" value="1"/>
</dbReference>
<dbReference type="NCBIfam" id="TIGR00964">
    <property type="entry name" value="secE_bact"/>
    <property type="match status" value="1"/>
</dbReference>
<comment type="similarity">
    <text evidence="9">Belongs to the SecE/SEC61-gamma family.</text>
</comment>